<dbReference type="CDD" id="cd09620">
    <property type="entry name" value="CBM9_like_3"/>
    <property type="match status" value="1"/>
</dbReference>
<name>A0AAV8UYF1_9RHOD</name>
<dbReference type="Gene3D" id="2.60.40.1190">
    <property type="match status" value="1"/>
</dbReference>
<keyword evidence="3" id="KW-1185">Reference proteome</keyword>
<gene>
    <name evidence="2" type="ORF">NDN08_003721</name>
</gene>
<dbReference type="GO" id="GO:0016052">
    <property type="term" value="P:carbohydrate catabolic process"/>
    <property type="evidence" value="ECO:0007669"/>
    <property type="project" value="InterPro"/>
</dbReference>
<comment type="caution">
    <text evidence="2">The sequence shown here is derived from an EMBL/GenBank/DDBJ whole genome shotgun (WGS) entry which is preliminary data.</text>
</comment>
<reference evidence="2 3" key="1">
    <citation type="journal article" date="2023" name="Nat. Commun.">
        <title>Origin of minicircular mitochondrial genomes in red algae.</title>
        <authorList>
            <person name="Lee Y."/>
            <person name="Cho C.H."/>
            <person name="Lee Y.M."/>
            <person name="Park S.I."/>
            <person name="Yang J.H."/>
            <person name="West J.A."/>
            <person name="Bhattacharya D."/>
            <person name="Yoon H.S."/>
        </authorList>
    </citation>
    <scope>NUCLEOTIDE SEQUENCE [LARGE SCALE GENOMIC DNA]</scope>
    <source>
        <strain evidence="2 3">CCMP1338</strain>
        <tissue evidence="2">Whole cell</tissue>
    </source>
</reference>
<dbReference type="GO" id="GO:0004553">
    <property type="term" value="F:hydrolase activity, hydrolyzing O-glycosyl compounds"/>
    <property type="evidence" value="ECO:0007669"/>
    <property type="project" value="InterPro"/>
</dbReference>
<evidence type="ECO:0000313" key="2">
    <source>
        <dbReference type="EMBL" id="KAJ8907240.1"/>
    </source>
</evidence>
<evidence type="ECO:0000313" key="3">
    <source>
        <dbReference type="Proteomes" id="UP001157974"/>
    </source>
</evidence>
<sequence>MELNRRTYQCFRTREGRDVLFGRRVTNNGMWQQAPWSESFVNILGDSHPRPKYQSRMKMLWDEEGLYVASKMEDPELYATQTQRNSFIWQFDPDFEVFLKPSRVAANYYEFEVNCRNTVFELTLSKPYAEGGVATHGTNLPSLRSEVHIDGDLENQPRGWELIVFFPFRDLFNLLEHDKTTSWPRASQVWQMNASRVHWRTVKDPVTSKSIRDPSYRNWGEHHAHRLSDNSAAVPNTLRSSLYRRRV</sequence>
<dbReference type="EMBL" id="JAMWBK010000003">
    <property type="protein sequence ID" value="KAJ8907240.1"/>
    <property type="molecule type" value="Genomic_DNA"/>
</dbReference>
<dbReference type="Proteomes" id="UP001157974">
    <property type="component" value="Unassembled WGS sequence"/>
</dbReference>
<protein>
    <recommendedName>
        <fullName evidence="1">Carbohydrate-binding domain-containing protein</fullName>
    </recommendedName>
</protein>
<dbReference type="AlphaFoldDB" id="A0AAV8UYF1"/>
<accession>A0AAV8UYF1</accession>
<dbReference type="Pfam" id="PF06452">
    <property type="entry name" value="CBM9_1"/>
    <property type="match status" value="1"/>
</dbReference>
<dbReference type="PANTHER" id="PTHR35532:SF5">
    <property type="entry name" value="CARBOHYDRATE-BINDING DOMAIN-CONTAINING PROTEIN"/>
    <property type="match status" value="1"/>
</dbReference>
<evidence type="ECO:0000259" key="1">
    <source>
        <dbReference type="Pfam" id="PF06452"/>
    </source>
</evidence>
<dbReference type="GO" id="GO:0030246">
    <property type="term" value="F:carbohydrate binding"/>
    <property type="evidence" value="ECO:0007669"/>
    <property type="project" value="InterPro"/>
</dbReference>
<feature type="domain" description="Carbohydrate-binding" evidence="1">
    <location>
        <begin position="28"/>
        <end position="113"/>
    </location>
</feature>
<dbReference type="PANTHER" id="PTHR35532">
    <property type="entry name" value="SIMILAR TO POLYHYDROXYALKANOATE DEPOLYMERASE"/>
    <property type="match status" value="1"/>
</dbReference>
<proteinExistence type="predicted"/>
<dbReference type="SUPFAM" id="SSF49344">
    <property type="entry name" value="CBD9-like"/>
    <property type="match status" value="1"/>
</dbReference>
<organism evidence="2 3">
    <name type="scientific">Rhodosorus marinus</name>
    <dbReference type="NCBI Taxonomy" id="101924"/>
    <lineage>
        <taxon>Eukaryota</taxon>
        <taxon>Rhodophyta</taxon>
        <taxon>Stylonematophyceae</taxon>
        <taxon>Stylonematales</taxon>
        <taxon>Stylonemataceae</taxon>
        <taxon>Rhodosorus</taxon>
    </lineage>
</organism>
<dbReference type="InterPro" id="IPR010502">
    <property type="entry name" value="Carb-bd_dom_fam9"/>
</dbReference>